<dbReference type="Pfam" id="PF00005">
    <property type="entry name" value="ABC_tran"/>
    <property type="match status" value="1"/>
</dbReference>
<comment type="caution">
    <text evidence="18">The sequence shown here is derived from an EMBL/GenBank/DDBJ whole genome shotgun (WGS) entry which is preliminary data.</text>
</comment>
<dbReference type="Pfam" id="PF00664">
    <property type="entry name" value="ABC_membrane"/>
    <property type="match status" value="1"/>
</dbReference>
<dbReference type="Gene3D" id="3.40.50.300">
    <property type="entry name" value="P-loop containing nucleotide triphosphate hydrolases"/>
    <property type="match status" value="1"/>
</dbReference>
<comment type="similarity">
    <text evidence="12">Belongs to the ABC transporter superfamily. Lipid exporter (TC 3.A.1.106) family.</text>
</comment>
<dbReference type="RefSeq" id="WP_238801452.1">
    <property type="nucleotide sequence ID" value="NZ_JAKMUZ010000009.1"/>
</dbReference>
<evidence type="ECO:0000313" key="20">
    <source>
        <dbReference type="Proteomes" id="UP001146439"/>
    </source>
</evidence>
<feature type="transmembrane region" description="Helical" evidence="15">
    <location>
        <begin position="59"/>
        <end position="80"/>
    </location>
</feature>
<evidence type="ECO:0000256" key="14">
    <source>
        <dbReference type="SAM" id="MobiDB-lite"/>
    </source>
</evidence>
<keyword evidence="7" id="KW-1278">Translocase</keyword>
<evidence type="ECO:0000256" key="11">
    <source>
        <dbReference type="ARBA" id="ARBA00055053"/>
    </source>
</evidence>
<dbReference type="InterPro" id="IPR003439">
    <property type="entry name" value="ABC_transporter-like_ATP-bd"/>
</dbReference>
<evidence type="ECO:0000256" key="15">
    <source>
        <dbReference type="SAM" id="Phobius"/>
    </source>
</evidence>
<evidence type="ECO:0000256" key="5">
    <source>
        <dbReference type="ARBA" id="ARBA00022741"/>
    </source>
</evidence>
<dbReference type="GO" id="GO:0016887">
    <property type="term" value="F:ATP hydrolysis activity"/>
    <property type="evidence" value="ECO:0007669"/>
    <property type="project" value="InterPro"/>
</dbReference>
<evidence type="ECO:0000256" key="1">
    <source>
        <dbReference type="ARBA" id="ARBA00004429"/>
    </source>
</evidence>
<proteinExistence type="inferred from homology"/>
<dbReference type="InterPro" id="IPR036640">
    <property type="entry name" value="ABC1_TM_sf"/>
</dbReference>
<feature type="domain" description="ABC transporter" evidence="16">
    <location>
        <begin position="362"/>
        <end position="596"/>
    </location>
</feature>
<dbReference type="PROSITE" id="PS50929">
    <property type="entry name" value="ABC_TM1F"/>
    <property type="match status" value="1"/>
</dbReference>
<dbReference type="InterPro" id="IPR003593">
    <property type="entry name" value="AAA+_ATPase"/>
</dbReference>
<dbReference type="GO" id="GO:0005886">
    <property type="term" value="C:plasma membrane"/>
    <property type="evidence" value="ECO:0007669"/>
    <property type="project" value="UniProtKB-SubCell"/>
</dbReference>
<dbReference type="Proteomes" id="UP001371299">
    <property type="component" value="Unassembled WGS sequence"/>
</dbReference>
<keyword evidence="6 18" id="KW-0067">ATP-binding</keyword>
<keyword evidence="2" id="KW-0813">Transport</keyword>
<evidence type="ECO:0000313" key="21">
    <source>
        <dbReference type="Proteomes" id="UP001371299"/>
    </source>
</evidence>
<evidence type="ECO:0000256" key="4">
    <source>
        <dbReference type="ARBA" id="ARBA00022692"/>
    </source>
</evidence>
<evidence type="ECO:0000256" key="13">
    <source>
        <dbReference type="ARBA" id="ARBA00071747"/>
    </source>
</evidence>
<keyword evidence="3" id="KW-0997">Cell inner membrane</keyword>
<evidence type="ECO:0000256" key="9">
    <source>
        <dbReference type="ARBA" id="ARBA00023136"/>
    </source>
</evidence>
<keyword evidence="9 15" id="KW-0472">Membrane</keyword>
<name>A0A9X3LZS1_9CORY</name>
<dbReference type="PANTHER" id="PTHR24221:SF654">
    <property type="entry name" value="ATP-BINDING CASSETTE SUB-FAMILY B MEMBER 6"/>
    <property type="match status" value="1"/>
</dbReference>
<dbReference type="InterPro" id="IPR017871">
    <property type="entry name" value="ABC_transporter-like_CS"/>
</dbReference>
<protein>
    <recommendedName>
        <fullName evidence="13">Fatty acid ABC transporter ATP-binding/permease protein</fullName>
    </recommendedName>
</protein>
<evidence type="ECO:0000313" key="18">
    <source>
        <dbReference type="EMBL" id="MCZ9296080.1"/>
    </source>
</evidence>
<evidence type="ECO:0000259" key="16">
    <source>
        <dbReference type="PROSITE" id="PS50893"/>
    </source>
</evidence>
<evidence type="ECO:0000256" key="10">
    <source>
        <dbReference type="ARBA" id="ARBA00023455"/>
    </source>
</evidence>
<feature type="region of interest" description="Disordered" evidence="14">
    <location>
        <begin position="618"/>
        <end position="639"/>
    </location>
</feature>
<dbReference type="GO" id="GO:0140359">
    <property type="term" value="F:ABC-type transporter activity"/>
    <property type="evidence" value="ECO:0007669"/>
    <property type="project" value="InterPro"/>
</dbReference>
<dbReference type="SMART" id="SM00382">
    <property type="entry name" value="AAA"/>
    <property type="match status" value="1"/>
</dbReference>
<evidence type="ECO:0000259" key="17">
    <source>
        <dbReference type="PROSITE" id="PS50929"/>
    </source>
</evidence>
<dbReference type="InterPro" id="IPR039421">
    <property type="entry name" value="Type_1_exporter"/>
</dbReference>
<feature type="transmembrane region" description="Helical" evidence="15">
    <location>
        <begin position="253"/>
        <end position="271"/>
    </location>
</feature>
<feature type="transmembrane region" description="Helical" evidence="15">
    <location>
        <begin position="137"/>
        <end position="156"/>
    </location>
</feature>
<comment type="subcellular location">
    <subcellularLocation>
        <location evidence="1">Cell inner membrane</location>
        <topology evidence="1">Multi-pass membrane protein</topology>
    </subcellularLocation>
</comment>
<dbReference type="SUPFAM" id="SSF90123">
    <property type="entry name" value="ABC transporter transmembrane region"/>
    <property type="match status" value="1"/>
</dbReference>
<keyword evidence="3" id="KW-1003">Cell membrane</keyword>
<evidence type="ECO:0000256" key="2">
    <source>
        <dbReference type="ARBA" id="ARBA00022448"/>
    </source>
</evidence>
<evidence type="ECO:0000256" key="6">
    <source>
        <dbReference type="ARBA" id="ARBA00022840"/>
    </source>
</evidence>
<evidence type="ECO:0000256" key="8">
    <source>
        <dbReference type="ARBA" id="ARBA00022989"/>
    </source>
</evidence>
<feature type="compositionally biased region" description="Acidic residues" evidence="14">
    <location>
        <begin position="621"/>
        <end position="639"/>
    </location>
</feature>
<feature type="transmembrane region" description="Helical" evidence="15">
    <location>
        <begin position="12"/>
        <end position="39"/>
    </location>
</feature>
<dbReference type="SUPFAM" id="SSF52540">
    <property type="entry name" value="P-loop containing nucleoside triphosphate hydrolases"/>
    <property type="match status" value="1"/>
</dbReference>
<comment type="similarity">
    <text evidence="10">Belongs to the ABC transporter superfamily. Siderophore-Fe(3+) uptake transporter (SIUT) (TC 3.A.1.21) family.</text>
</comment>
<feature type="domain" description="ABC transmembrane type-1" evidence="17">
    <location>
        <begin position="19"/>
        <end position="309"/>
    </location>
</feature>
<keyword evidence="4 15" id="KW-0812">Transmembrane</keyword>
<dbReference type="Gene3D" id="1.20.1560.10">
    <property type="entry name" value="ABC transporter type 1, transmembrane domain"/>
    <property type="match status" value="1"/>
</dbReference>
<evidence type="ECO:0000256" key="3">
    <source>
        <dbReference type="ARBA" id="ARBA00022519"/>
    </source>
</evidence>
<dbReference type="FunFam" id="3.40.50.300:FF:000287">
    <property type="entry name" value="Multidrug ABC transporter ATP-binding protein"/>
    <property type="match status" value="1"/>
</dbReference>
<feature type="transmembrane region" description="Helical" evidence="15">
    <location>
        <begin position="162"/>
        <end position="180"/>
    </location>
</feature>
<dbReference type="PROSITE" id="PS50893">
    <property type="entry name" value="ABC_TRANSPORTER_2"/>
    <property type="match status" value="1"/>
</dbReference>
<reference evidence="19 21" key="2">
    <citation type="submission" date="2024-01" db="EMBL/GenBank/DDBJ databases">
        <title>Description of two novel Corynebacterium species isolated from human nasal passages and skin.</title>
        <authorList>
            <person name="Popowitch E."/>
            <person name="Tran T.H."/>
            <person name="Escapa I.F."/>
            <person name="Bhatt E."/>
            <person name="Sozat A.K."/>
            <person name="Roberts A.Q."/>
            <person name="Segre J.A."/>
            <person name="Kong H."/>
            <person name="Conlan S."/>
            <person name="Lemon K.P."/>
            <person name="Kelly M.S."/>
        </authorList>
    </citation>
    <scope>NUCLEOTIDE SEQUENCE [LARGE SCALE GENOMIC DNA]</scope>
    <source>
        <strain evidence="19 21">KPL2619</strain>
    </source>
</reference>
<keyword evidence="21" id="KW-1185">Reference proteome</keyword>
<keyword evidence="5" id="KW-0547">Nucleotide-binding</keyword>
<dbReference type="CDD" id="cd07346">
    <property type="entry name" value="ABC_6TM_exporters"/>
    <property type="match status" value="1"/>
</dbReference>
<sequence>MNSILRITRSASALWPYYLGVLLAATVTAILALISPFLTRHATDTIVEALQNDAPVGNALRTVLLLAVALFLADAANALFRNIGGYIGDVMVSRLREILSTRYFAKLLALPQGYYDNQVTGTIIARLDRSIANITQFVQSFANNFFTMIIQTLAVLAITAWFYWPLAILLALLFPVYMWLTALTSKRWQKFEAVKNENIDVANGRFAEVIGQVKVAKSFVSETRELFHFATRYRAVVDTTKPQSRWWHMMDTFRGLAMAFIFLGIYGVIFWRTLEGHFSLGDMVMLLQMVSSAKQPVFMMSWIVDTAQRAIAGSKDYFQVMEEELEPTAPRELVAATTGSHTPQLDLTPVRPLEPTPGAPVFSFDHVSFAYEEEKPVVEDISFAAAEGHKVALVGESGGGKSTLVNLLLGLYHPSAGHLDVLGHRVDDLTASRLRASVGVVFQESYLFSGTIRENIAYGKPGATEEEIVDVAKRANAHDFIQAFPDGYDTVIGERGLKLSGGQKQRVSVARAMLKDAPILVLDEATSALDTKSERAVQAGLDELMKDRTTLIIAHRLSTIADVDTIITLDRGRIDEMGSPAELAQSGGIYAELLKLTQSTSAADRRRLKKYGFVSSHVSDEAEDVEDPEESNWSEKEDE</sequence>
<evidence type="ECO:0000256" key="7">
    <source>
        <dbReference type="ARBA" id="ARBA00022967"/>
    </source>
</evidence>
<dbReference type="InterPro" id="IPR027417">
    <property type="entry name" value="P-loop_NTPase"/>
</dbReference>
<evidence type="ECO:0000256" key="12">
    <source>
        <dbReference type="ARBA" id="ARBA00061644"/>
    </source>
</evidence>
<reference evidence="18" key="1">
    <citation type="submission" date="2022-02" db="EMBL/GenBank/DDBJ databases">
        <title>Corynebacterium sp. from urogenital microbiome.</title>
        <authorList>
            <person name="Cappelli E.A."/>
            <person name="Ribeiro T.G."/>
            <person name="Peixe L."/>
        </authorList>
    </citation>
    <scope>NUCLEOTIDE SEQUENCE</scope>
    <source>
        <strain evidence="18">C21Ua_68</strain>
    </source>
</reference>
<dbReference type="InterPro" id="IPR011527">
    <property type="entry name" value="ABC1_TM_dom"/>
</dbReference>
<comment type="function">
    <text evidence="11">ABC transporter involved in fatty acid import. Transmembrane domains (TMD) form a pore in the membrane and the ATP-binding domain (NBD) is responsible for energy generation.</text>
</comment>
<organism evidence="18 20">
    <name type="scientific">Corynebacterium yonathiae</name>
    <dbReference type="NCBI Taxonomy" id="2913504"/>
    <lineage>
        <taxon>Bacteria</taxon>
        <taxon>Bacillati</taxon>
        <taxon>Actinomycetota</taxon>
        <taxon>Actinomycetes</taxon>
        <taxon>Mycobacteriales</taxon>
        <taxon>Corynebacteriaceae</taxon>
        <taxon>Corynebacterium</taxon>
    </lineage>
</organism>
<dbReference type="EMBL" id="JBBMGJ010000007">
    <property type="protein sequence ID" value="MEK0145400.1"/>
    <property type="molecule type" value="Genomic_DNA"/>
</dbReference>
<dbReference type="Proteomes" id="UP001146439">
    <property type="component" value="Unassembled WGS sequence"/>
</dbReference>
<accession>A0A9X3LZS1</accession>
<dbReference type="EMBL" id="JAKMUZ010000009">
    <property type="protein sequence ID" value="MCZ9296080.1"/>
    <property type="molecule type" value="Genomic_DNA"/>
</dbReference>
<dbReference type="PROSITE" id="PS00211">
    <property type="entry name" value="ABC_TRANSPORTER_1"/>
    <property type="match status" value="1"/>
</dbReference>
<dbReference type="GO" id="GO:0005524">
    <property type="term" value="F:ATP binding"/>
    <property type="evidence" value="ECO:0007669"/>
    <property type="project" value="UniProtKB-KW"/>
</dbReference>
<keyword evidence="8 15" id="KW-1133">Transmembrane helix</keyword>
<dbReference type="AlphaFoldDB" id="A0A9X3LZS1"/>
<dbReference type="PANTHER" id="PTHR24221">
    <property type="entry name" value="ATP-BINDING CASSETTE SUB-FAMILY B"/>
    <property type="match status" value="1"/>
</dbReference>
<evidence type="ECO:0000313" key="19">
    <source>
        <dbReference type="EMBL" id="MEK0145400.1"/>
    </source>
</evidence>
<gene>
    <name evidence="18" type="ORF">L8V22_05820</name>
    <name evidence="19" type="ORF">WMQ01_04840</name>
</gene>